<feature type="domain" description="Acyltransferase 3" evidence="2">
    <location>
        <begin position="7"/>
        <end position="309"/>
    </location>
</feature>
<name>A0A380RWJ7_FIBSU</name>
<dbReference type="GO" id="GO:0016747">
    <property type="term" value="F:acyltransferase activity, transferring groups other than amino-acyl groups"/>
    <property type="evidence" value="ECO:0007669"/>
    <property type="project" value="InterPro"/>
</dbReference>
<dbReference type="RefSeq" id="WP_109571957.1">
    <property type="nucleotide sequence ID" value="NZ_UHJL01000001.1"/>
</dbReference>
<feature type="transmembrane region" description="Helical" evidence="1">
    <location>
        <begin position="83"/>
        <end position="100"/>
    </location>
</feature>
<feature type="transmembrane region" description="Helical" evidence="1">
    <location>
        <begin position="106"/>
        <end position="125"/>
    </location>
</feature>
<dbReference type="GO" id="GO:0000271">
    <property type="term" value="P:polysaccharide biosynthetic process"/>
    <property type="evidence" value="ECO:0007669"/>
    <property type="project" value="TreeGrafter"/>
</dbReference>
<reference evidence="3 4" key="1">
    <citation type="submission" date="2017-08" db="EMBL/GenBank/DDBJ databases">
        <authorList>
            <person name="de Groot N.N."/>
        </authorList>
    </citation>
    <scope>NUCLEOTIDE SEQUENCE [LARGE SCALE GENOMIC DNA]</scope>
    <source>
        <strain evidence="3 4">HM2</strain>
    </source>
</reference>
<feature type="transmembrane region" description="Helical" evidence="1">
    <location>
        <begin position="292"/>
        <end position="310"/>
    </location>
</feature>
<organism evidence="3 4">
    <name type="scientific">Fibrobacter succinogenes</name>
    <name type="common">Bacteroides succinogenes</name>
    <dbReference type="NCBI Taxonomy" id="833"/>
    <lineage>
        <taxon>Bacteria</taxon>
        <taxon>Pseudomonadati</taxon>
        <taxon>Fibrobacterota</taxon>
        <taxon>Fibrobacteria</taxon>
        <taxon>Fibrobacterales</taxon>
        <taxon>Fibrobacteraceae</taxon>
        <taxon>Fibrobacter</taxon>
    </lineage>
</organism>
<feature type="transmembrane region" description="Helical" evidence="1">
    <location>
        <begin position="189"/>
        <end position="207"/>
    </location>
</feature>
<proteinExistence type="predicted"/>
<evidence type="ECO:0000313" key="3">
    <source>
        <dbReference type="EMBL" id="SUQ19252.1"/>
    </source>
</evidence>
<dbReference type="InterPro" id="IPR050879">
    <property type="entry name" value="Acyltransferase_3"/>
</dbReference>
<feature type="transmembrane region" description="Helical" evidence="1">
    <location>
        <begin position="154"/>
        <end position="177"/>
    </location>
</feature>
<feature type="transmembrane region" description="Helical" evidence="1">
    <location>
        <begin position="12"/>
        <end position="33"/>
    </location>
</feature>
<keyword evidence="1" id="KW-0472">Membrane</keyword>
<feature type="transmembrane region" description="Helical" evidence="1">
    <location>
        <begin position="39"/>
        <end position="62"/>
    </location>
</feature>
<evidence type="ECO:0000313" key="4">
    <source>
        <dbReference type="Proteomes" id="UP000255423"/>
    </source>
</evidence>
<gene>
    <name evidence="3" type="ORF">SAMN05661053_0482</name>
</gene>
<dbReference type="GO" id="GO:0016787">
    <property type="term" value="F:hydrolase activity"/>
    <property type="evidence" value="ECO:0007669"/>
    <property type="project" value="UniProtKB-KW"/>
</dbReference>
<dbReference type="PANTHER" id="PTHR23028">
    <property type="entry name" value="ACETYLTRANSFERASE"/>
    <property type="match status" value="1"/>
</dbReference>
<dbReference type="PANTHER" id="PTHR23028:SF53">
    <property type="entry name" value="ACYL_TRANSF_3 DOMAIN-CONTAINING PROTEIN"/>
    <property type="match status" value="1"/>
</dbReference>
<evidence type="ECO:0000256" key="1">
    <source>
        <dbReference type="SAM" id="Phobius"/>
    </source>
</evidence>
<keyword evidence="3" id="KW-0808">Transferase</keyword>
<dbReference type="GO" id="GO:0016020">
    <property type="term" value="C:membrane"/>
    <property type="evidence" value="ECO:0007669"/>
    <property type="project" value="TreeGrafter"/>
</dbReference>
<dbReference type="AlphaFoldDB" id="A0A380RWJ7"/>
<evidence type="ECO:0000259" key="2">
    <source>
        <dbReference type="Pfam" id="PF01757"/>
    </source>
</evidence>
<accession>A0A380RWJ7</accession>
<dbReference type="Pfam" id="PF01757">
    <property type="entry name" value="Acyl_transf_3"/>
    <property type="match status" value="1"/>
</dbReference>
<dbReference type="EMBL" id="UHJL01000001">
    <property type="protein sequence ID" value="SUQ19252.1"/>
    <property type="molecule type" value="Genomic_DNA"/>
</dbReference>
<sequence>MHQRNTQVEGLRSIAMLCVLLFHFFCRFQEIYMDGKSSLSWPFTLFGGIGVSTFFLISGYFFANADGGINFFIRRVKKLLPTYWVALIVCFLVTNLFQLPGRTAPFSDFLFNFLLLGGFPGIVFVDGAHWFLRTMLTIIVFYAIILRMSSKKHFSVYVVTVLFVMGLFFVELNVSYLQYAAKVLLNPSGLGLEYLVVTIMGSALAFIKKNEKKGFLLFVLCFASDIVLWDVSMSIAMLLMSVLLFLCERKKMTFFEITFFQQLAKSSYSIYLLHQNIGYIIMLALLDFFPYAYWMPLLTTLCMIGVGMLLHHRVEKKINSHFKKRLSATHF</sequence>
<protein>
    <submittedName>
        <fullName evidence="3">Peptidoglycan/LPS O-acetylase OafA/YrhL, contains acyltransferase and SGNH-hydrolase domains</fullName>
    </submittedName>
</protein>
<keyword evidence="3" id="KW-0012">Acyltransferase</keyword>
<keyword evidence="1" id="KW-0812">Transmembrane</keyword>
<keyword evidence="3" id="KW-0378">Hydrolase</keyword>
<keyword evidence="1" id="KW-1133">Transmembrane helix</keyword>
<dbReference type="Proteomes" id="UP000255423">
    <property type="component" value="Unassembled WGS sequence"/>
</dbReference>
<dbReference type="InterPro" id="IPR002656">
    <property type="entry name" value="Acyl_transf_3_dom"/>
</dbReference>